<dbReference type="RefSeq" id="WP_173810446.1">
    <property type="nucleotide sequence ID" value="NZ_JABSNP010000011.1"/>
</dbReference>
<evidence type="ECO:0000256" key="1">
    <source>
        <dbReference type="ARBA" id="ARBA00000085"/>
    </source>
</evidence>
<keyword evidence="5" id="KW-0418">Kinase</keyword>
<dbReference type="Proteomes" id="UP000779507">
    <property type="component" value="Unassembled WGS sequence"/>
</dbReference>
<dbReference type="Gene3D" id="3.30.450.20">
    <property type="entry name" value="PAS domain"/>
    <property type="match status" value="2"/>
</dbReference>
<sequence>MKTSHFTFTYKPLHDEQGRVYGIHHTALDVTEEVRALQQMEESETRFRIMADAAPNMVWAVNPDSSIRYVNQAFIDFVGVTPAQYEATGWGPYMHPDELENAQRLLTEAIGTRTRYRLEHRMRRHDGPYRWLLAQGAPSYFPNGELYGYVGSAIDTTELKETNEQLARTNRDLDNFVYTASPDLKAPIGNIEGLLRLLEDLLPAELRTDATPRCCPCSRACRTRWSASPAPSATSPT</sequence>
<evidence type="ECO:0000313" key="8">
    <source>
        <dbReference type="EMBL" id="NRT19733.1"/>
    </source>
</evidence>
<evidence type="ECO:0000313" key="9">
    <source>
        <dbReference type="Proteomes" id="UP000779507"/>
    </source>
</evidence>
<dbReference type="SUPFAM" id="SSF55785">
    <property type="entry name" value="PYP-like sensor domain (PAS domain)"/>
    <property type="match status" value="1"/>
</dbReference>
<dbReference type="NCBIfam" id="TIGR00229">
    <property type="entry name" value="sensory_box"/>
    <property type="match status" value="1"/>
</dbReference>
<evidence type="ECO:0000256" key="2">
    <source>
        <dbReference type="ARBA" id="ARBA00012438"/>
    </source>
</evidence>
<dbReference type="InterPro" id="IPR000700">
    <property type="entry name" value="PAS-assoc_C"/>
</dbReference>
<dbReference type="InterPro" id="IPR052162">
    <property type="entry name" value="Sensor_kinase/Photoreceptor"/>
</dbReference>
<dbReference type="InterPro" id="IPR035965">
    <property type="entry name" value="PAS-like_dom_sf"/>
</dbReference>
<dbReference type="EMBL" id="JABSNP010000011">
    <property type="protein sequence ID" value="NRT19733.1"/>
    <property type="molecule type" value="Genomic_DNA"/>
</dbReference>
<comment type="catalytic activity">
    <reaction evidence="1">
        <text>ATP + protein L-histidine = ADP + protein N-phospho-L-histidine.</text>
        <dbReference type="EC" id="2.7.13.3"/>
    </reaction>
</comment>
<keyword evidence="3" id="KW-0597">Phosphoprotein</keyword>
<comment type="caution">
    <text evidence="8">The sequence shown here is derived from an EMBL/GenBank/DDBJ whole genome shotgun (WGS) entry which is preliminary data.</text>
</comment>
<dbReference type="PROSITE" id="PS50112">
    <property type="entry name" value="PAS"/>
    <property type="match status" value="1"/>
</dbReference>
<feature type="domain" description="PAC" evidence="7">
    <location>
        <begin position="1"/>
        <end position="42"/>
    </location>
</feature>
<evidence type="ECO:0000256" key="3">
    <source>
        <dbReference type="ARBA" id="ARBA00022553"/>
    </source>
</evidence>
<evidence type="ECO:0000259" key="7">
    <source>
        <dbReference type="PROSITE" id="PS50113"/>
    </source>
</evidence>
<feature type="domain" description="PAS" evidence="6">
    <location>
        <begin position="43"/>
        <end position="113"/>
    </location>
</feature>
<reference evidence="8 9" key="1">
    <citation type="submission" date="2020-05" db="EMBL/GenBank/DDBJ databases">
        <title>Genomic Encyclopedia of Type Strains, Phase IV (KMG-V): Genome sequencing to study the core and pangenomes of soil and plant-associated prokaryotes.</title>
        <authorList>
            <person name="Whitman W."/>
        </authorList>
    </citation>
    <scope>NUCLEOTIDE SEQUENCE [LARGE SCALE GENOMIC DNA]</scope>
    <source>
        <strain evidence="8 9">9A</strain>
    </source>
</reference>
<dbReference type="PANTHER" id="PTHR43304">
    <property type="entry name" value="PHYTOCHROME-LIKE PROTEIN CPH1"/>
    <property type="match status" value="1"/>
</dbReference>
<dbReference type="PANTHER" id="PTHR43304:SF1">
    <property type="entry name" value="PAC DOMAIN-CONTAINING PROTEIN"/>
    <property type="match status" value="1"/>
</dbReference>
<evidence type="ECO:0000256" key="5">
    <source>
        <dbReference type="ARBA" id="ARBA00022777"/>
    </source>
</evidence>
<dbReference type="InterPro" id="IPR001610">
    <property type="entry name" value="PAC"/>
</dbReference>
<dbReference type="InterPro" id="IPR000014">
    <property type="entry name" value="PAS"/>
</dbReference>
<proteinExistence type="predicted"/>
<dbReference type="CDD" id="cd00130">
    <property type="entry name" value="PAS"/>
    <property type="match status" value="1"/>
</dbReference>
<accession>A0ABX2FRC6</accession>
<keyword evidence="4" id="KW-0808">Transferase</keyword>
<feature type="domain" description="PAC" evidence="7">
    <location>
        <begin position="116"/>
        <end position="168"/>
    </location>
</feature>
<dbReference type="PROSITE" id="PS50113">
    <property type="entry name" value="PAC"/>
    <property type="match status" value="2"/>
</dbReference>
<dbReference type="SMART" id="SM00086">
    <property type="entry name" value="PAC"/>
    <property type="match status" value="1"/>
</dbReference>
<dbReference type="Pfam" id="PF08447">
    <property type="entry name" value="PAS_3"/>
    <property type="match status" value="1"/>
</dbReference>
<dbReference type="SMART" id="SM00091">
    <property type="entry name" value="PAS"/>
    <property type="match status" value="1"/>
</dbReference>
<dbReference type="InterPro" id="IPR013655">
    <property type="entry name" value="PAS_fold_3"/>
</dbReference>
<dbReference type="EC" id="2.7.13.3" evidence="2"/>
<name>A0ABX2FRC6_9BACT</name>
<evidence type="ECO:0000259" key="6">
    <source>
        <dbReference type="PROSITE" id="PS50112"/>
    </source>
</evidence>
<gene>
    <name evidence="8" type="ORF">HNP98_002567</name>
</gene>
<evidence type="ECO:0000256" key="4">
    <source>
        <dbReference type="ARBA" id="ARBA00022679"/>
    </source>
</evidence>
<protein>
    <recommendedName>
        <fullName evidence="2">histidine kinase</fullName>
        <ecNumber evidence="2">2.7.13.3</ecNumber>
    </recommendedName>
</protein>
<organism evidence="8 9">
    <name type="scientific">Hymenobacter caeli</name>
    <dbReference type="NCBI Taxonomy" id="2735894"/>
    <lineage>
        <taxon>Bacteria</taxon>
        <taxon>Pseudomonadati</taxon>
        <taxon>Bacteroidota</taxon>
        <taxon>Cytophagia</taxon>
        <taxon>Cytophagales</taxon>
        <taxon>Hymenobacteraceae</taxon>
        <taxon>Hymenobacter</taxon>
    </lineage>
</organism>
<keyword evidence="9" id="KW-1185">Reference proteome</keyword>